<protein>
    <submittedName>
        <fullName evidence="3">Uncharacterized protein</fullName>
    </submittedName>
</protein>
<feature type="region of interest" description="Disordered" evidence="1">
    <location>
        <begin position="101"/>
        <end position="122"/>
    </location>
</feature>
<evidence type="ECO:0000256" key="2">
    <source>
        <dbReference type="SAM" id="SignalP"/>
    </source>
</evidence>
<feature type="chain" id="PRO_5046800985" evidence="2">
    <location>
        <begin position="19"/>
        <end position="122"/>
    </location>
</feature>
<dbReference type="EMBL" id="CP081495">
    <property type="protein sequence ID" value="UYW02288.1"/>
    <property type="molecule type" value="Genomic_DNA"/>
</dbReference>
<dbReference type="Proteomes" id="UP001163328">
    <property type="component" value="Chromosome"/>
</dbReference>
<keyword evidence="2" id="KW-0732">Signal</keyword>
<evidence type="ECO:0000313" key="3">
    <source>
        <dbReference type="EMBL" id="UYW02288.1"/>
    </source>
</evidence>
<evidence type="ECO:0000256" key="1">
    <source>
        <dbReference type="SAM" id="MobiDB-lite"/>
    </source>
</evidence>
<dbReference type="RefSeq" id="WP_264434807.1">
    <property type="nucleotide sequence ID" value="NZ_CP081495.1"/>
</dbReference>
<gene>
    <name evidence="3" type="ORF">K5I29_05140</name>
</gene>
<keyword evidence="4" id="KW-1185">Reference proteome</keyword>
<name>A0ABY6M4W6_9FLAO</name>
<proteinExistence type="predicted"/>
<sequence length="122" mass="12813">MKKSSKAVQLVLITSLLASCNKPNPAPETLGQKVYMRADSTAQYTDVTQQYSQQRTGGMGMGNALLWYMAFRHLGGGMGYGAQGIHPSSVSGTNASKAKAFEGAKRGGFGNTAKTKETSASS</sequence>
<reference evidence="3" key="1">
    <citation type="submission" date="2021-08" db="EMBL/GenBank/DDBJ databases">
        <title>Flavobacterium sp. strain CC-SYL302.</title>
        <authorList>
            <person name="Lin S.-Y."/>
            <person name="Lee T.-H."/>
            <person name="Young C.-C."/>
        </authorList>
    </citation>
    <scope>NUCLEOTIDE SEQUENCE</scope>
    <source>
        <strain evidence="3">CC-SYL302</strain>
    </source>
</reference>
<accession>A0ABY6M4W6</accession>
<organism evidence="3 4">
    <name type="scientific">Flavobacterium agricola</name>
    <dbReference type="NCBI Taxonomy" id="2870839"/>
    <lineage>
        <taxon>Bacteria</taxon>
        <taxon>Pseudomonadati</taxon>
        <taxon>Bacteroidota</taxon>
        <taxon>Flavobacteriia</taxon>
        <taxon>Flavobacteriales</taxon>
        <taxon>Flavobacteriaceae</taxon>
        <taxon>Flavobacterium</taxon>
    </lineage>
</organism>
<feature type="signal peptide" evidence="2">
    <location>
        <begin position="1"/>
        <end position="18"/>
    </location>
</feature>
<evidence type="ECO:0000313" key="4">
    <source>
        <dbReference type="Proteomes" id="UP001163328"/>
    </source>
</evidence>
<dbReference type="PROSITE" id="PS51257">
    <property type="entry name" value="PROKAR_LIPOPROTEIN"/>
    <property type="match status" value="1"/>
</dbReference>